<gene>
    <name evidence="2" type="primary">LOC117653653</name>
</gene>
<dbReference type="PANTHER" id="PTHR31912:SF35">
    <property type="entry name" value="C2H2-TYPE DOMAIN-CONTAINING PROTEIN"/>
    <property type="match status" value="1"/>
</dbReference>
<keyword evidence="1" id="KW-1185">Reference proteome</keyword>
<sequence length="419" mass="48269">MRKVVKRLDTTSNEVSLARCSAPGMRAILKKNVPKTEYKKLRALHFKGVKYRPSPFNSEKLKFHVCDPAMPFCLAHDFFEGIVKLVLAKILAYFIDKKKWFSLKTLNRRIISFKCKGSDAKDAPTRLKSTKKLSGNACENWNFLRLLPLIIGDLIQDTEDPMWQLFLSLKEVCEYVCAPSIAVEQTAYLKVLYQAFLVQLQKLLPECLIPKAHFGAHYADLILRFGPLIRLFTLRFESKHVFFKRVADACNNFINITKTLAHKYMYRFAYDNTSEILPDDLEYDTSKSLNLNLETLPEEMIASLPEDLNYEDFETIPKVIFHSVAYQIGDIMILDKADNALDLKIGKIAVICVDQSRVHFILQEIIAVNSLNGFYTLDQKVSGYSIKELEMLPDYYPLPVYIHENRECIVLKHSNPTMN</sequence>
<dbReference type="GeneID" id="117653653"/>
<reference evidence="2" key="1">
    <citation type="submission" date="2025-08" db="UniProtKB">
        <authorList>
            <consortium name="RefSeq"/>
        </authorList>
    </citation>
    <scope>IDENTIFICATION</scope>
    <source>
        <tissue evidence="2">Total insect</tissue>
    </source>
</reference>
<name>A0A6P9ADF7_THRPL</name>
<evidence type="ECO:0000313" key="1">
    <source>
        <dbReference type="Proteomes" id="UP000515158"/>
    </source>
</evidence>
<protein>
    <submittedName>
        <fullName evidence="2">Uncharacterized protein LOC117653653</fullName>
    </submittedName>
</protein>
<dbReference type="PANTHER" id="PTHR31912">
    <property type="entry name" value="IP13529P"/>
    <property type="match status" value="1"/>
</dbReference>
<dbReference type="InParanoid" id="A0A6P9ADF7"/>
<dbReference type="AlphaFoldDB" id="A0A6P9ADF7"/>
<dbReference type="Proteomes" id="UP000515158">
    <property type="component" value="Unplaced"/>
</dbReference>
<evidence type="ECO:0000313" key="2">
    <source>
        <dbReference type="RefSeq" id="XP_034255349.1"/>
    </source>
</evidence>
<organism evidence="2">
    <name type="scientific">Thrips palmi</name>
    <name type="common">Melon thrips</name>
    <dbReference type="NCBI Taxonomy" id="161013"/>
    <lineage>
        <taxon>Eukaryota</taxon>
        <taxon>Metazoa</taxon>
        <taxon>Ecdysozoa</taxon>
        <taxon>Arthropoda</taxon>
        <taxon>Hexapoda</taxon>
        <taxon>Insecta</taxon>
        <taxon>Pterygota</taxon>
        <taxon>Neoptera</taxon>
        <taxon>Paraneoptera</taxon>
        <taxon>Thysanoptera</taxon>
        <taxon>Terebrantia</taxon>
        <taxon>Thripoidea</taxon>
        <taxon>Thripidae</taxon>
        <taxon>Thrips</taxon>
    </lineage>
</organism>
<proteinExistence type="predicted"/>
<dbReference type="RefSeq" id="XP_034255349.1">
    <property type="nucleotide sequence ID" value="XM_034399458.1"/>
</dbReference>
<dbReference type="KEGG" id="tpal:117653653"/>
<accession>A0A6P9ADF7</accession>
<dbReference type="OrthoDB" id="6764509at2759"/>